<dbReference type="Proteomes" id="UP000627464">
    <property type="component" value="Unassembled WGS sequence"/>
</dbReference>
<evidence type="ECO:0008006" key="4">
    <source>
        <dbReference type="Google" id="ProtNLM"/>
    </source>
</evidence>
<feature type="region of interest" description="Disordered" evidence="1">
    <location>
        <begin position="118"/>
        <end position="137"/>
    </location>
</feature>
<sequence>MTHCFTLAVITAAITLTGCAKHPTGEPAANFASGDTLVTVAHISGKTDDGTTVFVTVDGTDAAALKKGQSVDLHVPAGPHQVGGYARTLIGRVTIAPVKITTTADAVKHVAYSVTKTKPSFSELPSDSTPAQQQPPA</sequence>
<accession>A0ABQ1H269</accession>
<evidence type="ECO:0000313" key="2">
    <source>
        <dbReference type="EMBL" id="GGA56176.1"/>
    </source>
</evidence>
<evidence type="ECO:0000313" key="3">
    <source>
        <dbReference type="Proteomes" id="UP000627464"/>
    </source>
</evidence>
<keyword evidence="3" id="KW-1185">Reference proteome</keyword>
<protein>
    <recommendedName>
        <fullName evidence="4">Lipoprotein</fullName>
    </recommendedName>
</protein>
<reference evidence="3" key="1">
    <citation type="journal article" date="2019" name="Int. J. Syst. Evol. Microbiol.">
        <title>The Global Catalogue of Microorganisms (GCM) 10K type strain sequencing project: providing services to taxonomists for standard genome sequencing and annotation.</title>
        <authorList>
            <consortium name="The Broad Institute Genomics Platform"/>
            <consortium name="The Broad Institute Genome Sequencing Center for Infectious Disease"/>
            <person name="Wu L."/>
            <person name="Ma J."/>
        </authorList>
    </citation>
    <scope>NUCLEOTIDE SEQUENCE [LARGE SCALE GENOMIC DNA]</scope>
    <source>
        <strain evidence="3">CGMCC 1.12806</strain>
    </source>
</reference>
<name>A0ABQ1H269_9GAMM</name>
<dbReference type="RefSeq" id="WP_188474776.1">
    <property type="nucleotide sequence ID" value="NZ_BMFZ01000010.1"/>
</dbReference>
<comment type="caution">
    <text evidence="2">The sequence shown here is derived from an EMBL/GenBank/DDBJ whole genome shotgun (WGS) entry which is preliminary data.</text>
</comment>
<organism evidence="2 3">
    <name type="scientific">Hafnia psychrotolerans</name>
    <dbReference type="NCBI Taxonomy" id="1477018"/>
    <lineage>
        <taxon>Bacteria</taxon>
        <taxon>Pseudomonadati</taxon>
        <taxon>Pseudomonadota</taxon>
        <taxon>Gammaproteobacteria</taxon>
        <taxon>Enterobacterales</taxon>
        <taxon>Hafniaceae</taxon>
        <taxon>Hafnia</taxon>
    </lineage>
</organism>
<gene>
    <name evidence="2" type="ORF">GCM10011328_34540</name>
</gene>
<proteinExistence type="predicted"/>
<evidence type="ECO:0000256" key="1">
    <source>
        <dbReference type="SAM" id="MobiDB-lite"/>
    </source>
</evidence>
<dbReference type="EMBL" id="BMFZ01000010">
    <property type="protein sequence ID" value="GGA56176.1"/>
    <property type="molecule type" value="Genomic_DNA"/>
</dbReference>